<organism evidence="1 2">
    <name type="scientific">Psychromarinibacter halotolerans</name>
    <dbReference type="NCBI Taxonomy" id="1775175"/>
    <lineage>
        <taxon>Bacteria</taxon>
        <taxon>Pseudomonadati</taxon>
        <taxon>Pseudomonadota</taxon>
        <taxon>Alphaproteobacteria</taxon>
        <taxon>Rhodobacterales</taxon>
        <taxon>Paracoccaceae</taxon>
        <taxon>Psychromarinibacter</taxon>
    </lineage>
</organism>
<dbReference type="RefSeq" id="WP_207020687.1">
    <property type="nucleotide sequence ID" value="NZ_JARGYD010000014.1"/>
</dbReference>
<dbReference type="Proteomes" id="UP001595632">
    <property type="component" value="Unassembled WGS sequence"/>
</dbReference>
<evidence type="ECO:0000313" key="1">
    <source>
        <dbReference type="EMBL" id="MFC3141433.1"/>
    </source>
</evidence>
<name>A0ABV7GLD4_9RHOB</name>
<dbReference type="EMBL" id="JBHRTB010000009">
    <property type="protein sequence ID" value="MFC3141433.1"/>
    <property type="molecule type" value="Genomic_DNA"/>
</dbReference>
<reference evidence="2" key="1">
    <citation type="journal article" date="2019" name="Int. J. Syst. Evol. Microbiol.">
        <title>The Global Catalogue of Microorganisms (GCM) 10K type strain sequencing project: providing services to taxonomists for standard genome sequencing and annotation.</title>
        <authorList>
            <consortium name="The Broad Institute Genomics Platform"/>
            <consortium name="The Broad Institute Genome Sequencing Center for Infectious Disease"/>
            <person name="Wu L."/>
            <person name="Ma J."/>
        </authorList>
    </citation>
    <scope>NUCLEOTIDE SEQUENCE [LARGE SCALE GENOMIC DNA]</scope>
    <source>
        <strain evidence="2">KCTC 52366</strain>
    </source>
</reference>
<evidence type="ECO:0008006" key="3">
    <source>
        <dbReference type="Google" id="ProtNLM"/>
    </source>
</evidence>
<keyword evidence="2" id="KW-1185">Reference proteome</keyword>
<evidence type="ECO:0000313" key="2">
    <source>
        <dbReference type="Proteomes" id="UP001595632"/>
    </source>
</evidence>
<proteinExistence type="predicted"/>
<sequence length="238" mass="26665">MLADEGEGSGQAGALRSGIHQPAEWLSALVDFIGDALPGWRDDPAREITAGETKLTAQLCARLNSASRHAPGWDFLQFRREEPDEADGRRAIDLAVAPSGEVIWIEGREYTEYRTLLPIECKRLPTPSSSVRDEREYLISRFSSTGGVQRFKAGHHGAGHERVAMIGYIQAYDITHWHSELDIWIDGIVKDSTENWSEADKLTMVTHDATQRVAGLRSQHLRRADLGPVQIDHLWIEM</sequence>
<protein>
    <recommendedName>
        <fullName evidence="3">Restriction endonuclease BglII</fullName>
    </recommendedName>
</protein>
<accession>A0ABV7GLD4</accession>
<gene>
    <name evidence="1" type="ORF">ACFOGP_01865</name>
</gene>
<comment type="caution">
    <text evidence="1">The sequence shown here is derived from an EMBL/GenBank/DDBJ whole genome shotgun (WGS) entry which is preliminary data.</text>
</comment>